<dbReference type="PROSITE" id="PS50893">
    <property type="entry name" value="ABC_TRANSPORTER_2"/>
    <property type="match status" value="1"/>
</dbReference>
<evidence type="ECO:0000256" key="1">
    <source>
        <dbReference type="ARBA" id="ARBA00022741"/>
    </source>
</evidence>
<dbReference type="PROSITE" id="PS00211">
    <property type="entry name" value="ABC_TRANSPORTER_1"/>
    <property type="match status" value="1"/>
</dbReference>
<dbReference type="InterPro" id="IPR003439">
    <property type="entry name" value="ABC_transporter-like_ATP-bd"/>
</dbReference>
<dbReference type="SMART" id="SM00382">
    <property type="entry name" value="AAA"/>
    <property type="match status" value="1"/>
</dbReference>
<feature type="domain" description="ABC transporter" evidence="3">
    <location>
        <begin position="28"/>
        <end position="260"/>
    </location>
</feature>
<dbReference type="CDD" id="cd03214">
    <property type="entry name" value="ABC_Iron-Siderophores_B12_Hemin"/>
    <property type="match status" value="1"/>
</dbReference>
<evidence type="ECO:0000313" key="5">
    <source>
        <dbReference type="Proteomes" id="UP000604161"/>
    </source>
</evidence>
<reference evidence="4 5" key="1">
    <citation type="submission" date="2020-09" db="EMBL/GenBank/DDBJ databases">
        <title>Marinomonas sp. nov., isolated from the cysticercosis algae of Qingdao, China.</title>
        <authorList>
            <person name="Sun X."/>
        </authorList>
    </citation>
    <scope>NUCLEOTIDE SEQUENCE [LARGE SCALE GENOMIC DNA]</scope>
    <source>
        <strain evidence="4 5">SM2066</strain>
    </source>
</reference>
<dbReference type="PANTHER" id="PTHR42794:SF2">
    <property type="entry name" value="ABC TRANSPORTER ATP-BINDING PROTEIN"/>
    <property type="match status" value="1"/>
</dbReference>
<comment type="caution">
    <text evidence="4">The sequence shown here is derived from an EMBL/GenBank/DDBJ whole genome shotgun (WGS) entry which is preliminary data.</text>
</comment>
<evidence type="ECO:0000259" key="3">
    <source>
        <dbReference type="PROSITE" id="PS50893"/>
    </source>
</evidence>
<gene>
    <name evidence="4" type="ORF">IF202_07260</name>
</gene>
<dbReference type="Proteomes" id="UP000604161">
    <property type="component" value="Unassembled WGS sequence"/>
</dbReference>
<dbReference type="Gene3D" id="3.40.50.300">
    <property type="entry name" value="P-loop containing nucleotide triphosphate hydrolases"/>
    <property type="match status" value="1"/>
</dbReference>
<dbReference type="GO" id="GO:0005524">
    <property type="term" value="F:ATP binding"/>
    <property type="evidence" value="ECO:0007669"/>
    <property type="project" value="UniProtKB-KW"/>
</dbReference>
<dbReference type="InterPro" id="IPR027417">
    <property type="entry name" value="P-loop_NTPase"/>
</dbReference>
<dbReference type="PANTHER" id="PTHR42794">
    <property type="entry name" value="HEMIN IMPORT ATP-BINDING PROTEIN HMUV"/>
    <property type="match status" value="1"/>
</dbReference>
<accession>A0ABR8NY73</accession>
<evidence type="ECO:0000256" key="2">
    <source>
        <dbReference type="ARBA" id="ARBA00022840"/>
    </source>
</evidence>
<keyword evidence="5" id="KW-1185">Reference proteome</keyword>
<dbReference type="Pfam" id="PF00005">
    <property type="entry name" value="ABC_tran"/>
    <property type="match status" value="1"/>
</dbReference>
<name>A0ABR8NY73_9GAMM</name>
<organism evidence="4 5">
    <name type="scientific">Marinomonas colpomeniae</name>
    <dbReference type="NCBI Taxonomy" id="2774408"/>
    <lineage>
        <taxon>Bacteria</taxon>
        <taxon>Pseudomonadati</taxon>
        <taxon>Pseudomonadota</taxon>
        <taxon>Gammaproteobacteria</taxon>
        <taxon>Oceanospirillales</taxon>
        <taxon>Oceanospirillaceae</taxon>
        <taxon>Marinomonas</taxon>
    </lineage>
</organism>
<protein>
    <submittedName>
        <fullName evidence="4">ABC transporter ATP-binding protein</fullName>
    </submittedName>
</protein>
<dbReference type="EMBL" id="JACYFC010000002">
    <property type="protein sequence ID" value="MBD5770848.1"/>
    <property type="molecule type" value="Genomic_DNA"/>
</dbReference>
<evidence type="ECO:0000313" key="4">
    <source>
        <dbReference type="EMBL" id="MBD5770848.1"/>
    </source>
</evidence>
<keyword evidence="1" id="KW-0547">Nucleotide-binding</keyword>
<dbReference type="InterPro" id="IPR017871">
    <property type="entry name" value="ABC_transporter-like_CS"/>
</dbReference>
<dbReference type="SUPFAM" id="SSF52540">
    <property type="entry name" value="P-loop containing nucleoside triphosphate hydrolases"/>
    <property type="match status" value="1"/>
</dbReference>
<sequence length="298" mass="33242">MDNTTHSNPHSQQDALPSCFSGCQPAALILDNVAWSPYKDKPLLAPIRLTVNAGEFVAVVGPNGSGKTSLLRCLYRVNKPTAGQVLMDGKNIWALSARQCAQRIATVLQDTGAEFGLSVFEMIEIGLTPKSTNWKRTDEDVDVINDVLTLLDVSHLVNRSFSSLSGGERQRVMIARALVQNPDILILDEPTNHLDIRHQLEVLELLATLPCTIIVSLHDLSLASAYADRVLVMKEGQMQDYSTPKSAFTQEQIRQVFDVETVIDEHPITQRPRFSFYLNNKQLNKKHLNAKQLDKKQD</sequence>
<keyword evidence="2 4" id="KW-0067">ATP-binding</keyword>
<dbReference type="InterPro" id="IPR003593">
    <property type="entry name" value="AAA+_ATPase"/>
</dbReference>
<proteinExistence type="predicted"/>